<organism evidence="2 3">
    <name type="scientific">Neorickettsia risticii (strain Illinois)</name>
    <dbReference type="NCBI Taxonomy" id="434131"/>
    <lineage>
        <taxon>Bacteria</taxon>
        <taxon>Pseudomonadati</taxon>
        <taxon>Pseudomonadota</taxon>
        <taxon>Alphaproteobacteria</taxon>
        <taxon>Rickettsiales</taxon>
        <taxon>Anaplasmataceae</taxon>
        <taxon>Neorickettsia</taxon>
    </lineage>
</organism>
<keyword evidence="1" id="KW-1133">Transmembrane helix</keyword>
<dbReference type="Proteomes" id="UP000001627">
    <property type="component" value="Chromosome"/>
</dbReference>
<evidence type="ECO:0000256" key="1">
    <source>
        <dbReference type="SAM" id="Phobius"/>
    </source>
</evidence>
<feature type="transmembrane region" description="Helical" evidence="1">
    <location>
        <begin position="43"/>
        <end position="63"/>
    </location>
</feature>
<protein>
    <submittedName>
        <fullName evidence="2">Uncharacterized protein</fullName>
    </submittedName>
</protein>
<sequence length="182" mass="19475">MAMTGKVKCKALCALGVLFLLWGAVFAAYLALRVKLKWESSKILTCLSIPLLLVLVPFSMYLAENAVSGITNGCLEKKPLSKEEIYAGEEFFNFVHGVCVVCALCLCIACIFLAHYTNEDLKVGGIKCLVAEAVCAFCCLLLCFGALASMTASKACASAKPKTQVDYSDTLMLNTEGGRSCA</sequence>
<keyword evidence="1" id="KW-0812">Transmembrane</keyword>
<evidence type="ECO:0000313" key="2">
    <source>
        <dbReference type="EMBL" id="ACT69080.1"/>
    </source>
</evidence>
<proteinExistence type="predicted"/>
<feature type="transmembrane region" description="Helical" evidence="1">
    <location>
        <begin position="91"/>
        <end position="117"/>
    </location>
</feature>
<evidence type="ECO:0000313" key="3">
    <source>
        <dbReference type="Proteomes" id="UP000001627"/>
    </source>
</evidence>
<reference evidence="2 3" key="1">
    <citation type="journal article" date="2009" name="Nucleic Acids Res.">
        <title>Analysis of complete genome sequence of Neorickettsia risticii: causative agent of Potomac horse fever.</title>
        <authorList>
            <person name="Lin M."/>
            <person name="Zhang C."/>
            <person name="Gibson K."/>
            <person name="Rikihisa Y."/>
        </authorList>
    </citation>
    <scope>NUCLEOTIDE SEQUENCE [LARGE SCALE GENOMIC DNA]</scope>
    <source>
        <strain evidence="2 3">Illinois</strain>
    </source>
</reference>
<keyword evidence="3" id="KW-1185">Reference proteome</keyword>
<dbReference type="AlphaFoldDB" id="C6V3W9"/>
<dbReference type="HOGENOM" id="CLU_1480555_0_0_5"/>
<keyword evidence="1" id="KW-0472">Membrane</keyword>
<dbReference type="EMBL" id="CP001431">
    <property type="protein sequence ID" value="ACT69080.1"/>
    <property type="molecule type" value="Genomic_DNA"/>
</dbReference>
<name>C6V3W9_NEORI</name>
<accession>C6V3W9</accession>
<feature type="transmembrane region" description="Helical" evidence="1">
    <location>
        <begin position="129"/>
        <end position="152"/>
    </location>
</feature>
<gene>
    <name evidence="2" type="ordered locus">NRI_0087</name>
</gene>
<dbReference type="KEGG" id="nri:NRI_0087"/>